<evidence type="ECO:0000313" key="2">
    <source>
        <dbReference type="EMBL" id="CAG6667296.1"/>
    </source>
</evidence>
<keyword evidence="1" id="KW-0175">Coiled coil</keyword>
<accession>A0A8D8SCP3</accession>
<reference evidence="2" key="1">
    <citation type="submission" date="2021-05" db="EMBL/GenBank/DDBJ databases">
        <authorList>
            <person name="Alioto T."/>
            <person name="Alioto T."/>
            <person name="Gomez Garrido J."/>
        </authorList>
    </citation>
    <scope>NUCLEOTIDE SEQUENCE</scope>
</reference>
<dbReference type="AlphaFoldDB" id="A0A8D8SCP3"/>
<dbReference type="EMBL" id="HBUF01216155">
    <property type="protein sequence ID" value="CAG6667296.1"/>
    <property type="molecule type" value="Transcribed_RNA"/>
</dbReference>
<evidence type="ECO:0000256" key="1">
    <source>
        <dbReference type="SAM" id="Coils"/>
    </source>
</evidence>
<dbReference type="Gene3D" id="3.30.70.1820">
    <property type="entry name" value="L1 transposable element, RRM domain"/>
    <property type="match status" value="1"/>
</dbReference>
<organism evidence="2">
    <name type="scientific">Cacopsylla melanoneura</name>
    <dbReference type="NCBI Taxonomy" id="428564"/>
    <lineage>
        <taxon>Eukaryota</taxon>
        <taxon>Metazoa</taxon>
        <taxon>Ecdysozoa</taxon>
        <taxon>Arthropoda</taxon>
        <taxon>Hexapoda</taxon>
        <taxon>Insecta</taxon>
        <taxon>Pterygota</taxon>
        <taxon>Neoptera</taxon>
        <taxon>Paraneoptera</taxon>
        <taxon>Hemiptera</taxon>
        <taxon>Sternorrhyncha</taxon>
        <taxon>Psylloidea</taxon>
        <taxon>Psyllidae</taxon>
        <taxon>Psyllinae</taxon>
        <taxon>Cacopsylla</taxon>
    </lineage>
</organism>
<protein>
    <recommendedName>
        <fullName evidence="3">Endonuclease-reverse transcriptase</fullName>
    </recommendedName>
</protein>
<feature type="coiled-coil region" evidence="1">
    <location>
        <begin position="44"/>
        <end position="78"/>
    </location>
</feature>
<name>A0A8D8SCP3_9HEMI</name>
<evidence type="ECO:0008006" key="3">
    <source>
        <dbReference type="Google" id="ProtNLM"/>
    </source>
</evidence>
<sequence length="209" mass="24773">MDKSELTAFFSQMSTSIRAELCVTLRETIIEQLQAGIAPLIDKIKELETIVIQQREKIDKLERKRNIMVFNYEEKENENWETLEEAMLNLFKEDLGLTCRVEDLDECMRVGTKRDGKTRPIKIGFTSYKKKLSVLRNKKKLKGTKMSKISITEDYSQQVRERRRALIPIVDEMKRRGEFAEIRYDEIFTRTKDSNRIDLQKAKKRKDRT</sequence>
<proteinExistence type="predicted"/>